<reference evidence="14 15" key="1">
    <citation type="submission" date="2016-11" db="EMBL/GenBank/DDBJ databases">
        <title>Study of marine rhodopsin-containing bacteria.</title>
        <authorList>
            <person name="Yoshizawa S."/>
            <person name="Kumagai Y."/>
            <person name="Kogure K."/>
        </authorList>
    </citation>
    <scope>NUCLEOTIDE SEQUENCE [LARGE SCALE GENOMIC DNA]</scope>
    <source>
        <strain evidence="14 15">SG-29</strain>
    </source>
</reference>
<comment type="catalytic activity">
    <reaction evidence="8 9">
        <text>[phosphate](n) + ATP = [phosphate](n+1) + ADP</text>
        <dbReference type="Rhea" id="RHEA:19573"/>
        <dbReference type="Rhea" id="RHEA-COMP:9859"/>
        <dbReference type="Rhea" id="RHEA-COMP:14280"/>
        <dbReference type="ChEBI" id="CHEBI:16838"/>
        <dbReference type="ChEBI" id="CHEBI:30616"/>
        <dbReference type="ChEBI" id="CHEBI:456216"/>
        <dbReference type="EC" id="2.7.4.1"/>
    </reaction>
</comment>
<feature type="binding site" evidence="8">
    <location>
        <position position="415"/>
    </location>
    <ligand>
        <name>Mg(2+)</name>
        <dbReference type="ChEBI" id="CHEBI:18420"/>
    </ligand>
</feature>
<dbReference type="Pfam" id="PF13090">
    <property type="entry name" value="PP_kinase_C"/>
    <property type="match status" value="1"/>
</dbReference>
<comment type="PTM">
    <text evidence="8 9">An intermediate of this reaction is the autophosphorylated ppk in which a phosphate is covalently linked to a histidine residue through a N-P bond.</text>
</comment>
<comment type="similarity">
    <text evidence="8 9">Belongs to the polyphosphate kinase 1 (PPK1) family.</text>
</comment>
<dbReference type="GO" id="GO:0009358">
    <property type="term" value="C:polyphosphate kinase complex"/>
    <property type="evidence" value="ECO:0007669"/>
    <property type="project" value="InterPro"/>
</dbReference>
<evidence type="ECO:0000256" key="7">
    <source>
        <dbReference type="ARBA" id="ARBA00022842"/>
    </source>
</evidence>
<evidence type="ECO:0000256" key="3">
    <source>
        <dbReference type="ARBA" id="ARBA00022723"/>
    </source>
</evidence>
<dbReference type="Pfam" id="PF02503">
    <property type="entry name" value="PP_kinase"/>
    <property type="match status" value="1"/>
</dbReference>
<dbReference type="EMBL" id="MQWB01000001">
    <property type="protein sequence ID" value="OZC04615.1"/>
    <property type="molecule type" value="Genomic_DNA"/>
</dbReference>
<dbReference type="InterPro" id="IPR041108">
    <property type="entry name" value="PP_kinase_C_1"/>
</dbReference>
<dbReference type="PANTHER" id="PTHR30218:SF0">
    <property type="entry name" value="POLYPHOSPHATE KINASE"/>
    <property type="match status" value="1"/>
</dbReference>
<feature type="binding site" evidence="8">
    <location>
        <position position="56"/>
    </location>
    <ligand>
        <name>ATP</name>
        <dbReference type="ChEBI" id="CHEBI:30616"/>
    </ligand>
</feature>
<dbReference type="Pfam" id="PF17941">
    <property type="entry name" value="PP_kinase_C_1"/>
    <property type="match status" value="1"/>
</dbReference>
<feature type="domain" description="Polyphosphate kinase middle" evidence="10">
    <location>
        <begin position="132"/>
        <end position="308"/>
    </location>
</feature>
<dbReference type="PANTHER" id="PTHR30218">
    <property type="entry name" value="POLYPHOSPHATE KINASE"/>
    <property type="match status" value="1"/>
</dbReference>
<organism evidence="14 15">
    <name type="scientific">Rubricoccus marinus</name>
    <dbReference type="NCBI Taxonomy" id="716817"/>
    <lineage>
        <taxon>Bacteria</taxon>
        <taxon>Pseudomonadati</taxon>
        <taxon>Rhodothermota</taxon>
        <taxon>Rhodothermia</taxon>
        <taxon>Rhodothermales</taxon>
        <taxon>Rubricoccaceae</taxon>
        <taxon>Rubricoccus</taxon>
    </lineage>
</organism>
<evidence type="ECO:0000259" key="12">
    <source>
        <dbReference type="Pfam" id="PF13090"/>
    </source>
</evidence>
<dbReference type="EC" id="2.7.4.1" evidence="8 9"/>
<keyword evidence="2 8" id="KW-0808">Transferase</keyword>
<dbReference type="Gene3D" id="3.30.870.10">
    <property type="entry name" value="Endonuclease Chain A"/>
    <property type="match status" value="2"/>
</dbReference>
<evidence type="ECO:0000259" key="10">
    <source>
        <dbReference type="Pfam" id="PF02503"/>
    </source>
</evidence>
<keyword evidence="6 8" id="KW-0067">ATP-binding</keyword>
<dbReference type="Gene3D" id="3.30.1840.10">
    <property type="entry name" value="Polyphosphate kinase middle domain"/>
    <property type="match status" value="1"/>
</dbReference>
<dbReference type="InterPro" id="IPR036830">
    <property type="entry name" value="PP_kinase_middle_dom_sf"/>
</dbReference>
<dbReference type="InterPro" id="IPR036832">
    <property type="entry name" value="PPK_N_dom_sf"/>
</dbReference>
<name>A0A259U3N3_9BACT</name>
<feature type="active site" description="Phosphohistidine intermediate" evidence="8">
    <location>
        <position position="445"/>
    </location>
</feature>
<keyword evidence="1 8" id="KW-0597">Phosphoprotein</keyword>
<keyword evidence="5 8" id="KW-0418">Kinase</keyword>
<comment type="caution">
    <text evidence="14">The sequence shown here is derived from an EMBL/GenBank/DDBJ whole genome shotgun (WGS) entry which is preliminary data.</text>
</comment>
<dbReference type="SUPFAM" id="SSF140356">
    <property type="entry name" value="PPK N-terminal domain-like"/>
    <property type="match status" value="1"/>
</dbReference>
<proteinExistence type="inferred from homology"/>
<feature type="domain" description="Polyphosphate kinase C-terminal" evidence="13">
    <location>
        <begin position="340"/>
        <end position="504"/>
    </location>
</feature>
<evidence type="ECO:0000313" key="14">
    <source>
        <dbReference type="EMBL" id="OZC04615.1"/>
    </source>
</evidence>
<feature type="binding site" evidence="8">
    <location>
        <position position="478"/>
    </location>
    <ligand>
        <name>ATP</name>
        <dbReference type="ChEBI" id="CHEBI:30616"/>
    </ligand>
</feature>
<evidence type="ECO:0000256" key="9">
    <source>
        <dbReference type="RuleBase" id="RU003800"/>
    </source>
</evidence>
<dbReference type="SUPFAM" id="SSF56024">
    <property type="entry name" value="Phospholipase D/nuclease"/>
    <property type="match status" value="2"/>
</dbReference>
<dbReference type="NCBIfam" id="NF003918">
    <property type="entry name" value="PRK05443.1-2"/>
    <property type="match status" value="1"/>
</dbReference>
<gene>
    <name evidence="8" type="primary">ppk</name>
    <name evidence="14" type="ORF">BSZ36_06090</name>
</gene>
<dbReference type="GO" id="GO:0006799">
    <property type="term" value="P:polyphosphate biosynthetic process"/>
    <property type="evidence" value="ECO:0007669"/>
    <property type="project" value="UniProtKB-UniRule"/>
</dbReference>
<evidence type="ECO:0000259" key="11">
    <source>
        <dbReference type="Pfam" id="PF13089"/>
    </source>
</evidence>
<dbReference type="InParanoid" id="A0A259U3N3"/>
<dbReference type="InterPro" id="IPR003414">
    <property type="entry name" value="PP_kinase"/>
</dbReference>
<sequence>MEPQPVPDGAPLDHPALLFNRELSWLDFNWRVFSQALDERTPLLERVTFLAITANNMDEFYRKRVGGLKRQIGARVRQLSPDGRLPTDQLEIARESARTMMTALDDVWTDTLLPRMAEEGIEIRSYDSLTEKQREKLDRHFLTQIFPILTPLAVDPGHPFPFISNLSLSLAFSLRHPTRETEHFARLKVPTARGRFLNVPGEPKHLIALEELIRHNASALFPGMVVEGVHAFRVTRNADVERNEEEADDLLSMISEELRERRFADIVRLEVESDMPKRARKLLTREMGLDKEDVLEVNGLIDLSGLFEMGKLDLPEHTYLPWEPVVPIRLRHREFEDEDDIFAAIREGDVLVHHPYESFAASTQRFIQEAADDPHVIAIKMTLYRTSQDSPIVQSLIRAAERGKQVAVLVELKARFDEENNIEWAQRLERAGAHVAYGLVGLKTHAKTALVVREERGDLRTYCHVGTGNYNPKTARVYTDFGLLTCREEIGADLIALFHHLTGLAPDQVYKTLHVAPRDLRGEFVRLIRREIDHQRLSGTGRIVAKMNALDDTGIIRELYRASRAGVQIDLIVRGHCRLRPGLPGYSENIRVVSIIGRFLEHSRIFYFHNDGDPDILIGSADWMRRNLDDRVEVIAEVEDEDAKARLSRTLKFCLEDNRLAWDLGPDGRYTQRQPAPGDPIRALHDTLMHRARRRTAENDRVWSLAG</sequence>
<evidence type="ECO:0000256" key="2">
    <source>
        <dbReference type="ARBA" id="ARBA00022679"/>
    </source>
</evidence>
<dbReference type="NCBIfam" id="NF003921">
    <property type="entry name" value="PRK05443.2-2"/>
    <property type="match status" value="1"/>
</dbReference>
<dbReference type="InterPro" id="IPR025198">
    <property type="entry name" value="PPK_N_dom"/>
</dbReference>
<dbReference type="AlphaFoldDB" id="A0A259U3N3"/>
<dbReference type="FunCoup" id="A0A259U3N3">
    <property type="interactions" value="231"/>
</dbReference>
<dbReference type="PIRSF" id="PIRSF015589">
    <property type="entry name" value="PP_kinase"/>
    <property type="match status" value="1"/>
</dbReference>
<keyword evidence="15" id="KW-1185">Reference proteome</keyword>
<dbReference type="NCBIfam" id="TIGR03705">
    <property type="entry name" value="poly_P_kin"/>
    <property type="match status" value="1"/>
</dbReference>
<feature type="binding site" evidence="8">
    <location>
        <position position="602"/>
    </location>
    <ligand>
        <name>ATP</name>
        <dbReference type="ChEBI" id="CHEBI:30616"/>
    </ligand>
</feature>
<evidence type="ECO:0000256" key="6">
    <source>
        <dbReference type="ARBA" id="ARBA00022840"/>
    </source>
</evidence>
<evidence type="ECO:0000313" key="15">
    <source>
        <dbReference type="Proteomes" id="UP000216446"/>
    </source>
</evidence>
<keyword evidence="3 8" id="KW-0479">Metal-binding</keyword>
<keyword evidence="7 8" id="KW-0460">Magnesium</keyword>
<dbReference type="CDD" id="cd09165">
    <property type="entry name" value="PLDc_PaPPK1_C1_like"/>
    <property type="match status" value="1"/>
</dbReference>
<feature type="binding site" evidence="8">
    <location>
        <position position="385"/>
    </location>
    <ligand>
        <name>Mg(2+)</name>
        <dbReference type="ChEBI" id="CHEBI:18420"/>
    </ligand>
</feature>
<feature type="binding site" evidence="8">
    <location>
        <position position="574"/>
    </location>
    <ligand>
        <name>ATP</name>
        <dbReference type="ChEBI" id="CHEBI:30616"/>
    </ligand>
</feature>
<dbReference type="InterPro" id="IPR024953">
    <property type="entry name" value="PP_kinase_middle"/>
</dbReference>
<evidence type="ECO:0000256" key="8">
    <source>
        <dbReference type="HAMAP-Rule" id="MF_00347"/>
    </source>
</evidence>
<feature type="domain" description="Polyphosphate kinase C-terminal" evidence="12">
    <location>
        <begin position="513"/>
        <end position="677"/>
    </location>
</feature>
<dbReference type="GO" id="GO:0008976">
    <property type="term" value="F:polyphosphate kinase activity"/>
    <property type="evidence" value="ECO:0007669"/>
    <property type="project" value="UniProtKB-UniRule"/>
</dbReference>
<dbReference type="NCBIfam" id="NF003917">
    <property type="entry name" value="PRK05443.1-1"/>
    <property type="match status" value="1"/>
</dbReference>
<protein>
    <recommendedName>
        <fullName evidence="8 9">Polyphosphate kinase</fullName>
        <ecNumber evidence="8 9">2.7.4.1</ecNumber>
    </recommendedName>
    <alternativeName>
        <fullName evidence="8">ATP-polyphosphate phosphotransferase</fullName>
    </alternativeName>
    <alternativeName>
        <fullName evidence="8">Polyphosphoric acid kinase</fullName>
    </alternativeName>
</protein>
<dbReference type="FunFam" id="3.30.870.10:FF:000001">
    <property type="entry name" value="Polyphosphate kinase"/>
    <property type="match status" value="1"/>
</dbReference>
<dbReference type="Proteomes" id="UP000216446">
    <property type="component" value="Unassembled WGS sequence"/>
</dbReference>
<comment type="function">
    <text evidence="8 9">Catalyzes the reversible transfer of the terminal phosphate of ATP to form a long-chain polyphosphate (polyP).</text>
</comment>
<dbReference type="CDD" id="cd09168">
    <property type="entry name" value="PLDc_PaPPK1_C2_like"/>
    <property type="match status" value="1"/>
</dbReference>
<comment type="cofactor">
    <cofactor evidence="8">
        <name>Mg(2+)</name>
        <dbReference type="ChEBI" id="CHEBI:18420"/>
    </cofactor>
</comment>
<accession>A0A259U3N3</accession>
<feature type="domain" description="Polyphosphate kinase N-terminal" evidence="11">
    <location>
        <begin position="19"/>
        <end position="123"/>
    </location>
</feature>
<dbReference type="Pfam" id="PF13089">
    <property type="entry name" value="PP_kinase_N"/>
    <property type="match status" value="1"/>
</dbReference>
<dbReference type="GO" id="GO:0046872">
    <property type="term" value="F:metal ion binding"/>
    <property type="evidence" value="ECO:0007669"/>
    <property type="project" value="UniProtKB-KW"/>
</dbReference>
<dbReference type="Gene3D" id="1.20.58.310">
    <property type="entry name" value="Polyphosphate kinase N-terminal domain"/>
    <property type="match status" value="1"/>
</dbReference>
<evidence type="ECO:0000256" key="5">
    <source>
        <dbReference type="ARBA" id="ARBA00022777"/>
    </source>
</evidence>
<dbReference type="HAMAP" id="MF_00347">
    <property type="entry name" value="Polyphosphate_kinase"/>
    <property type="match status" value="1"/>
</dbReference>
<evidence type="ECO:0000256" key="1">
    <source>
        <dbReference type="ARBA" id="ARBA00022553"/>
    </source>
</evidence>
<dbReference type="GO" id="GO:0005524">
    <property type="term" value="F:ATP binding"/>
    <property type="evidence" value="ECO:0007669"/>
    <property type="project" value="UniProtKB-KW"/>
</dbReference>
<evidence type="ECO:0000259" key="13">
    <source>
        <dbReference type="Pfam" id="PF17941"/>
    </source>
</evidence>
<dbReference type="SUPFAM" id="SSF143724">
    <property type="entry name" value="PHP14-like"/>
    <property type="match status" value="1"/>
</dbReference>
<keyword evidence="4 8" id="KW-0547">Nucleotide-binding</keyword>
<dbReference type="InterPro" id="IPR025200">
    <property type="entry name" value="PPK_C_dom2"/>
</dbReference>
<evidence type="ECO:0000256" key="4">
    <source>
        <dbReference type="ARBA" id="ARBA00022741"/>
    </source>
</evidence>